<dbReference type="RefSeq" id="XP_027267646.1">
    <property type="nucleotide sequence ID" value="XM_027411845.2"/>
</dbReference>
<dbReference type="AlphaFoldDB" id="A0A3L7HS43"/>
<dbReference type="PANTHER" id="PTHR45737">
    <property type="entry name" value="VON WILLEBRAND FACTOR A DOMAIN-CONTAINING PROTEIN 5A"/>
    <property type="match status" value="1"/>
</dbReference>
<dbReference type="InterPro" id="IPR036465">
    <property type="entry name" value="vWFA_dom_sf"/>
</dbReference>
<evidence type="ECO:0000256" key="2">
    <source>
        <dbReference type="ARBA" id="ARBA00069828"/>
    </source>
</evidence>
<dbReference type="Pfam" id="PF08487">
    <property type="entry name" value="VIT"/>
    <property type="match status" value="1"/>
</dbReference>
<dbReference type="SMART" id="SM00327">
    <property type="entry name" value="VWA"/>
    <property type="match status" value="1"/>
</dbReference>
<dbReference type="PANTHER" id="PTHR45737:SF2">
    <property type="entry name" value="EXPRESSED SEQUENCE AW551984"/>
    <property type="match status" value="1"/>
</dbReference>
<dbReference type="CDD" id="cd01461">
    <property type="entry name" value="vWA_interalpha_trypsin_inhibitor"/>
    <property type="match status" value="1"/>
</dbReference>
<evidence type="ECO:0000259" key="4">
    <source>
        <dbReference type="PROSITE" id="PS50234"/>
    </source>
</evidence>
<dbReference type="SUPFAM" id="SSF53300">
    <property type="entry name" value="vWA-like"/>
    <property type="match status" value="1"/>
</dbReference>
<evidence type="ECO:0000313" key="6">
    <source>
        <dbReference type="Ensembl" id="ENSCGRP00001022101.1"/>
    </source>
</evidence>
<feature type="domain" description="VIT" evidence="5">
    <location>
        <begin position="1"/>
        <end position="131"/>
    </location>
</feature>
<dbReference type="InterPro" id="IPR002035">
    <property type="entry name" value="VWF_A"/>
</dbReference>
<feature type="domain" description="VWFA" evidence="4">
    <location>
        <begin position="281"/>
        <end position="462"/>
    </location>
</feature>
<evidence type="ECO:0000313" key="8">
    <source>
        <dbReference type="Proteomes" id="UP001108280"/>
    </source>
</evidence>
<comment type="function">
    <text evidence="1">May play a role in tumorigenesis as a tumor suppressor. Altered expression of this protein and disruption of the molecular pathway it is involved in may contribute directly to or modify tumorigenesis.</text>
</comment>
<keyword evidence="8" id="KW-1185">Reference proteome</keyword>
<dbReference type="Ensembl" id="ENSCGRT00001026346.1">
    <property type="protein sequence ID" value="ENSCGRP00001022101.1"/>
    <property type="gene ID" value="ENSCGRG00001020746.1"/>
</dbReference>
<dbReference type="RefSeq" id="XP_027267645.1">
    <property type="nucleotide sequence ID" value="XM_027411844.2"/>
</dbReference>
<dbReference type="GeneID" id="100766840"/>
<dbReference type="Gene3D" id="3.40.50.410">
    <property type="entry name" value="von Willebrand factor, type A domain"/>
    <property type="match status" value="1"/>
</dbReference>
<evidence type="ECO:0000313" key="10">
    <source>
        <dbReference type="RefSeq" id="XP_027267646.1"/>
    </source>
</evidence>
<dbReference type="Proteomes" id="UP001108280">
    <property type="component" value="Chromosome 4"/>
</dbReference>
<evidence type="ECO:0000313" key="9">
    <source>
        <dbReference type="RefSeq" id="XP_027267645.1"/>
    </source>
</evidence>
<evidence type="ECO:0000259" key="5">
    <source>
        <dbReference type="PROSITE" id="PS51468"/>
    </source>
</evidence>
<dbReference type="PROSITE" id="PS50234">
    <property type="entry name" value="VWFA"/>
    <property type="match status" value="1"/>
</dbReference>
<dbReference type="OrthoDB" id="1729737at2759"/>
<proteinExistence type="predicted"/>
<gene>
    <name evidence="6 9 10" type="primary">LOC100766840</name>
</gene>
<reference evidence="9 10" key="3">
    <citation type="submission" date="2025-04" db="UniProtKB">
        <authorList>
            <consortium name="RefSeq"/>
        </authorList>
    </citation>
    <scope>IDENTIFICATION</scope>
    <source>
        <strain evidence="9 10">17A/GY</strain>
        <tissue evidence="9 10">Liver</tissue>
    </source>
</reference>
<dbReference type="Pfam" id="PF13768">
    <property type="entry name" value="VWA_3"/>
    <property type="match status" value="1"/>
</dbReference>
<dbReference type="FunFam" id="3.40.50.410:FF:000069">
    <property type="entry name" value="von Willebrand factor A domain containing 5A"/>
    <property type="match status" value="1"/>
</dbReference>
<accession>A0A3L7HS43</accession>
<sequence length="809" mass="90329">MVRSSGLLTGAKDPVALKSIAVTLSINDFVAGVSATLNYENEEKVPLEAFFVFPMDEDSAVYSFEALVDGKKIVAELQDKYQAHKSYEEALAGGYQAYLLEEDKCSRDVFRCNVGNLQPGSKVALTLKYVQELPLEDDGALRYVLPAILNPRYHLSEQSEESCLDLKTPIVPLEDLPYTLSMVATISSQLGIRTIQSNCALSSIDYNGESRTSAQFSLAEGHKFDRDVELLIFYRKVHSPSVAVEMGMPERESDSLMGAPSAMVSFYPDIPVMETSTKRGEFVFLMDRSRSMKSPMSGQNRSQLRIDAAKETLILLLKSLPIGCYFNIYGFGSTHEAFFPMSVRYTQETMEKAVEKVKAMLADLGGTEILTPLRRVFRKPPIPGHPLQVFVFTDGEVAETFNVIREVKFHSKRHRCFSFGIGEGASTSLIKSIARVSGGTAEFITGNDRMQSKALRSLRRSLQSVVEDVSLSWNLPPNLFAHMLSPEQTVIFRGQRLIVYSLLVGQIPQEEEATGEVCLQYSLHGKSYEEKVTFSLQPKPDDNLTIHRLAAKSMIQAKDFGFRETTMIFKRDVLDISLESGVMSSFTAFVAINKELNEPVQGPLIHRDIPRPILLGGSSPRPRNSSDALPMVLPCSGAPVSQPPRNVNMSYCAIMARMPEGAHQERYHSQRMKCVIHTDSPPDLPNIRKLHTYEKGSMEHTVAQLILLQNANGSWDMNEDLAKVLGTSLEDMKAVHPTEVLEPSAWATMLAVIWLHANGKELKCEWELLERKAVVWLHNNTVRGFTRLMRTANKFLNTTVSACIFTLKD</sequence>
<name>A0A3L7HS43_CRIGR</name>
<organism evidence="6 7">
    <name type="scientific">Cricetulus griseus</name>
    <name type="common">Chinese hamster</name>
    <name type="synonym">Cricetulus barabensis griseus</name>
    <dbReference type="NCBI Taxonomy" id="10029"/>
    <lineage>
        <taxon>Eukaryota</taxon>
        <taxon>Metazoa</taxon>
        <taxon>Chordata</taxon>
        <taxon>Craniata</taxon>
        <taxon>Vertebrata</taxon>
        <taxon>Euteleostomi</taxon>
        <taxon>Mammalia</taxon>
        <taxon>Eutheria</taxon>
        <taxon>Euarchontoglires</taxon>
        <taxon>Glires</taxon>
        <taxon>Rodentia</taxon>
        <taxon>Myomorpha</taxon>
        <taxon>Muroidea</taxon>
        <taxon>Cricetidae</taxon>
        <taxon>Cricetinae</taxon>
        <taxon>Cricetulus</taxon>
    </lineage>
</organism>
<reference evidence="8" key="2">
    <citation type="journal article" date="2020" name="Biotechnol. Bioeng.">
        <title>Chromosome-scale scaffolds for the Chinese hamster reference genome assembly to facilitate the study of the CHO epigenome.</title>
        <authorList>
            <person name="Hilliard W."/>
            <person name="MacDonald M."/>
            <person name="Lee K.H."/>
        </authorList>
    </citation>
    <scope>NUCLEOTIDE SEQUENCE [LARGE SCALE GENOMIC DNA]</scope>
    <source>
        <strain evidence="8">17A/GY</strain>
    </source>
</reference>
<dbReference type="Proteomes" id="UP000694386">
    <property type="component" value="Unplaced"/>
</dbReference>
<dbReference type="KEGG" id="cge:100766840"/>
<dbReference type="SMART" id="SM00609">
    <property type="entry name" value="VIT"/>
    <property type="match status" value="1"/>
</dbReference>
<evidence type="ECO:0000313" key="7">
    <source>
        <dbReference type="Proteomes" id="UP000694386"/>
    </source>
</evidence>
<protein>
    <recommendedName>
        <fullName evidence="2">von Willebrand factor A domain-containing protein 5A</fullName>
    </recommendedName>
    <alternativeName>
        <fullName evidence="3">Loss of heterozygosity 11 chromosomal region 2 gene A protein homolog</fullName>
    </alternativeName>
</protein>
<reference evidence="6" key="4">
    <citation type="submission" date="2025-05" db="UniProtKB">
        <authorList>
            <consortium name="Ensembl"/>
        </authorList>
    </citation>
    <scope>IDENTIFICATION</scope>
</reference>
<dbReference type="PROSITE" id="PS51468">
    <property type="entry name" value="VIT"/>
    <property type="match status" value="1"/>
</dbReference>
<dbReference type="GO" id="GO:0060923">
    <property type="term" value="P:cardiac muscle cell fate commitment"/>
    <property type="evidence" value="ECO:0007669"/>
    <property type="project" value="Ensembl"/>
</dbReference>
<reference evidence="8" key="1">
    <citation type="journal article" date="2018" name="Biotechnol. Bioeng.">
        <title>A reference genome of the Chinese hamster based on a hybrid assembly strategy.</title>
        <authorList>
            <person name="Rupp O."/>
            <person name="MacDonald M.L."/>
            <person name="Li S."/>
            <person name="Dhiman H."/>
            <person name="Polson S."/>
            <person name="Griep S."/>
            <person name="Heffner K."/>
            <person name="Hernandez I."/>
            <person name="Brinkrolf K."/>
            <person name="Jadhav V."/>
            <person name="Samoudi M."/>
            <person name="Hao H."/>
            <person name="Kingham B."/>
            <person name="Goesmann A."/>
            <person name="Betenbaugh M.J."/>
            <person name="Lewis N.E."/>
            <person name="Borth N."/>
            <person name="Lee K.H."/>
        </authorList>
    </citation>
    <scope>NUCLEOTIDE SEQUENCE [LARGE SCALE GENOMIC DNA]</scope>
    <source>
        <strain evidence="8">17A/GY</strain>
    </source>
</reference>
<dbReference type="GeneTree" id="ENSGT00940000159961"/>
<dbReference type="InterPro" id="IPR013694">
    <property type="entry name" value="VIT"/>
</dbReference>
<evidence type="ECO:0000256" key="3">
    <source>
        <dbReference type="ARBA" id="ARBA00082693"/>
    </source>
</evidence>
<evidence type="ECO:0000256" key="1">
    <source>
        <dbReference type="ARBA" id="ARBA00057497"/>
    </source>
</evidence>